<name>A0A2S4UNB8_9BASI</name>
<protein>
    <submittedName>
        <fullName evidence="2">Uncharacterized protein</fullName>
    </submittedName>
</protein>
<gene>
    <name evidence="2" type="ORF">PSTT_14232</name>
</gene>
<feature type="region of interest" description="Disordered" evidence="1">
    <location>
        <begin position="73"/>
        <end position="95"/>
    </location>
</feature>
<dbReference type="AlphaFoldDB" id="A0A2S4UNB8"/>
<reference evidence="2" key="1">
    <citation type="submission" date="2017-12" db="EMBL/GenBank/DDBJ databases">
        <title>Gene loss provides genomic basis for host adaptation in cereal stripe rust fungi.</title>
        <authorList>
            <person name="Xia C."/>
        </authorList>
    </citation>
    <scope>NUCLEOTIDE SEQUENCE [LARGE SCALE GENOMIC DNA]</scope>
    <source>
        <strain evidence="2">93-210</strain>
    </source>
</reference>
<proteinExistence type="predicted"/>
<accession>A0A2S4UNB8</accession>
<evidence type="ECO:0000313" key="2">
    <source>
        <dbReference type="EMBL" id="POV98726.1"/>
    </source>
</evidence>
<keyword evidence="3" id="KW-1185">Reference proteome</keyword>
<dbReference type="Proteomes" id="UP000239156">
    <property type="component" value="Unassembled WGS sequence"/>
</dbReference>
<dbReference type="VEuPathDB" id="FungiDB:PSTT_14232"/>
<comment type="caution">
    <text evidence="2">The sequence shown here is derived from an EMBL/GenBank/DDBJ whole genome shotgun (WGS) entry which is preliminary data.</text>
</comment>
<dbReference type="VEuPathDB" id="FungiDB:PSHT_11642"/>
<organism evidence="2 3">
    <name type="scientific">Puccinia striiformis</name>
    <dbReference type="NCBI Taxonomy" id="27350"/>
    <lineage>
        <taxon>Eukaryota</taxon>
        <taxon>Fungi</taxon>
        <taxon>Dikarya</taxon>
        <taxon>Basidiomycota</taxon>
        <taxon>Pucciniomycotina</taxon>
        <taxon>Pucciniomycetes</taxon>
        <taxon>Pucciniales</taxon>
        <taxon>Pucciniaceae</taxon>
        <taxon>Puccinia</taxon>
    </lineage>
</organism>
<evidence type="ECO:0000256" key="1">
    <source>
        <dbReference type="SAM" id="MobiDB-lite"/>
    </source>
</evidence>
<sequence length="108" mass="12565">MRTYQPIKNIIKQKQTVDFTEKLNQFIQSYLIKPNTITTTMKPRRTENKNYLKLIQEIKNINPSQTTNLLKDLESQPSTTEGEEEHELAQPRVKPLRYAKNSGIFSAA</sequence>
<evidence type="ECO:0000313" key="3">
    <source>
        <dbReference type="Proteomes" id="UP000239156"/>
    </source>
</evidence>
<dbReference type="EMBL" id="PKSL01000218">
    <property type="protein sequence ID" value="POV98726.1"/>
    <property type="molecule type" value="Genomic_DNA"/>
</dbReference>